<gene>
    <name evidence="1" type="ORF">DAPPUDRAFT_241288</name>
</gene>
<evidence type="ECO:0000313" key="2">
    <source>
        <dbReference type="Proteomes" id="UP000000305"/>
    </source>
</evidence>
<sequence>MPESRGKRNQHLSDHRVAPDYYTTKAPEYYTTTYAAANRCGVVSLMAVTKAQRYRLTTQQHGQLLHRGT</sequence>
<proteinExistence type="predicted"/>
<dbReference type="HOGENOM" id="CLU_2778420_0_0_1"/>
<dbReference type="Proteomes" id="UP000000305">
    <property type="component" value="Unassembled WGS sequence"/>
</dbReference>
<dbReference type="EMBL" id="GL732540">
    <property type="protein sequence ID" value="EFX82156.1"/>
    <property type="molecule type" value="Genomic_DNA"/>
</dbReference>
<keyword evidence="2" id="KW-1185">Reference proteome</keyword>
<evidence type="ECO:0000313" key="1">
    <source>
        <dbReference type="EMBL" id="EFX82156.1"/>
    </source>
</evidence>
<dbReference type="InParanoid" id="E9GDW4"/>
<dbReference type="AlphaFoldDB" id="E9GDW4"/>
<reference evidence="1 2" key="1">
    <citation type="journal article" date="2011" name="Science">
        <title>The ecoresponsive genome of Daphnia pulex.</title>
        <authorList>
            <person name="Colbourne J.K."/>
            <person name="Pfrender M.E."/>
            <person name="Gilbert D."/>
            <person name="Thomas W.K."/>
            <person name="Tucker A."/>
            <person name="Oakley T.H."/>
            <person name="Tokishita S."/>
            <person name="Aerts A."/>
            <person name="Arnold G.J."/>
            <person name="Basu M.K."/>
            <person name="Bauer D.J."/>
            <person name="Caceres C.E."/>
            <person name="Carmel L."/>
            <person name="Casola C."/>
            <person name="Choi J.H."/>
            <person name="Detter J.C."/>
            <person name="Dong Q."/>
            <person name="Dusheyko S."/>
            <person name="Eads B.D."/>
            <person name="Frohlich T."/>
            <person name="Geiler-Samerotte K.A."/>
            <person name="Gerlach D."/>
            <person name="Hatcher P."/>
            <person name="Jogdeo S."/>
            <person name="Krijgsveld J."/>
            <person name="Kriventseva E.V."/>
            <person name="Kultz D."/>
            <person name="Laforsch C."/>
            <person name="Lindquist E."/>
            <person name="Lopez J."/>
            <person name="Manak J.R."/>
            <person name="Muller J."/>
            <person name="Pangilinan J."/>
            <person name="Patwardhan R.P."/>
            <person name="Pitluck S."/>
            <person name="Pritham E.J."/>
            <person name="Rechtsteiner A."/>
            <person name="Rho M."/>
            <person name="Rogozin I.B."/>
            <person name="Sakarya O."/>
            <person name="Salamov A."/>
            <person name="Schaack S."/>
            <person name="Shapiro H."/>
            <person name="Shiga Y."/>
            <person name="Skalitzky C."/>
            <person name="Smith Z."/>
            <person name="Souvorov A."/>
            <person name="Sung W."/>
            <person name="Tang Z."/>
            <person name="Tsuchiya D."/>
            <person name="Tu H."/>
            <person name="Vos H."/>
            <person name="Wang M."/>
            <person name="Wolf Y.I."/>
            <person name="Yamagata H."/>
            <person name="Yamada T."/>
            <person name="Ye Y."/>
            <person name="Shaw J.R."/>
            <person name="Andrews J."/>
            <person name="Crease T.J."/>
            <person name="Tang H."/>
            <person name="Lucas S.M."/>
            <person name="Robertson H.M."/>
            <person name="Bork P."/>
            <person name="Koonin E.V."/>
            <person name="Zdobnov E.M."/>
            <person name="Grigoriev I.V."/>
            <person name="Lynch M."/>
            <person name="Boore J.L."/>
        </authorList>
    </citation>
    <scope>NUCLEOTIDE SEQUENCE [LARGE SCALE GENOMIC DNA]</scope>
</reference>
<name>E9GDW4_DAPPU</name>
<protein>
    <submittedName>
        <fullName evidence="1">Uncharacterized protein</fullName>
    </submittedName>
</protein>
<dbReference type="KEGG" id="dpx:DAPPUDRAFT_241288"/>
<accession>E9GDW4</accession>
<organism evidence="1 2">
    <name type="scientific">Daphnia pulex</name>
    <name type="common">Water flea</name>
    <dbReference type="NCBI Taxonomy" id="6669"/>
    <lineage>
        <taxon>Eukaryota</taxon>
        <taxon>Metazoa</taxon>
        <taxon>Ecdysozoa</taxon>
        <taxon>Arthropoda</taxon>
        <taxon>Crustacea</taxon>
        <taxon>Branchiopoda</taxon>
        <taxon>Diplostraca</taxon>
        <taxon>Cladocera</taxon>
        <taxon>Anomopoda</taxon>
        <taxon>Daphniidae</taxon>
        <taxon>Daphnia</taxon>
    </lineage>
</organism>